<feature type="non-terminal residue" evidence="1">
    <location>
        <position position="40"/>
    </location>
</feature>
<dbReference type="EMBL" id="MU551584">
    <property type="protein sequence ID" value="KAI5624346.1"/>
    <property type="molecule type" value="Genomic_DNA"/>
</dbReference>
<sequence length="40" mass="4536">LTSKPGGKQIMQEYGKTKSLKDTTRRQMINILAAEMTETH</sequence>
<accession>A0AAD5AWZ8</accession>
<dbReference type="AlphaFoldDB" id="A0AAD5AWZ8"/>
<dbReference type="Proteomes" id="UP001205998">
    <property type="component" value="Unassembled WGS sequence"/>
</dbReference>
<keyword evidence="2" id="KW-1185">Reference proteome</keyword>
<protein>
    <submittedName>
        <fullName evidence="1">Uncharacterized protein</fullName>
    </submittedName>
</protein>
<proteinExistence type="predicted"/>
<feature type="non-terminal residue" evidence="1">
    <location>
        <position position="1"/>
    </location>
</feature>
<gene>
    <name evidence="1" type="ORF">C0J50_15868</name>
</gene>
<evidence type="ECO:0000313" key="1">
    <source>
        <dbReference type="EMBL" id="KAI5624346.1"/>
    </source>
</evidence>
<organism evidence="1 2">
    <name type="scientific">Silurus asotus</name>
    <name type="common">Amur catfish</name>
    <name type="synonym">Parasilurus asotus</name>
    <dbReference type="NCBI Taxonomy" id="30991"/>
    <lineage>
        <taxon>Eukaryota</taxon>
        <taxon>Metazoa</taxon>
        <taxon>Chordata</taxon>
        <taxon>Craniata</taxon>
        <taxon>Vertebrata</taxon>
        <taxon>Euteleostomi</taxon>
        <taxon>Actinopterygii</taxon>
        <taxon>Neopterygii</taxon>
        <taxon>Teleostei</taxon>
        <taxon>Ostariophysi</taxon>
        <taxon>Siluriformes</taxon>
        <taxon>Siluridae</taxon>
        <taxon>Silurus</taxon>
    </lineage>
</organism>
<evidence type="ECO:0000313" key="2">
    <source>
        <dbReference type="Proteomes" id="UP001205998"/>
    </source>
</evidence>
<reference evidence="1" key="1">
    <citation type="submission" date="2018-07" db="EMBL/GenBank/DDBJ databases">
        <title>Comparative genomics of catfishes provides insights into carnivory and benthic adaptation.</title>
        <authorList>
            <person name="Zhang Y."/>
            <person name="Wang D."/>
            <person name="Peng Z."/>
            <person name="Zheng S."/>
            <person name="Shao F."/>
            <person name="Tao W."/>
        </authorList>
    </citation>
    <scope>NUCLEOTIDE SEQUENCE</scope>
    <source>
        <strain evidence="1">Chongqing</strain>
    </source>
</reference>
<name>A0AAD5AWZ8_SILAS</name>
<comment type="caution">
    <text evidence="1">The sequence shown here is derived from an EMBL/GenBank/DDBJ whole genome shotgun (WGS) entry which is preliminary data.</text>
</comment>